<keyword evidence="4" id="KW-0998">Cell outer membrane</keyword>
<feature type="domain" description="TonB-dependent receptor plug" evidence="6">
    <location>
        <begin position="126"/>
        <end position="229"/>
    </location>
</feature>
<dbReference type="InterPro" id="IPR036942">
    <property type="entry name" value="Beta-barrel_TonB_sf"/>
</dbReference>
<reference evidence="7 8" key="1">
    <citation type="submission" date="2017-07" db="EMBL/GenBank/DDBJ databases">
        <title>Complete Genome Sequence of the cosmetic ferment Vitreoscilla filiformis (ATCC15551).</title>
        <authorList>
            <person name="Contreras S."/>
            <person name="Sagory-Zalkind P."/>
            <person name="Blanquart H."/>
            <person name="Iltis A."/>
            <person name="Morand S.C."/>
        </authorList>
    </citation>
    <scope>NUCLEOTIDE SEQUENCE [LARGE SCALE GENOMIC DNA]</scope>
    <source>
        <strain evidence="7 8">ATCC 15551</strain>
    </source>
</reference>
<dbReference type="KEGG" id="vff:VITFI_CDS1998"/>
<evidence type="ECO:0000256" key="5">
    <source>
        <dbReference type="SAM" id="SignalP"/>
    </source>
</evidence>
<dbReference type="Proteomes" id="UP000199729">
    <property type="component" value="Chromosome"/>
</dbReference>
<organism evidence="7 8">
    <name type="scientific">Vitreoscilla filiformis</name>
    <dbReference type="NCBI Taxonomy" id="63"/>
    <lineage>
        <taxon>Bacteria</taxon>
        <taxon>Pseudomonadati</taxon>
        <taxon>Pseudomonadota</taxon>
        <taxon>Betaproteobacteria</taxon>
        <taxon>Neisseriales</taxon>
        <taxon>Neisseriaceae</taxon>
        <taxon>Vitreoscilla</taxon>
    </lineage>
</organism>
<protein>
    <recommendedName>
        <fullName evidence="6">TonB-dependent receptor plug domain-containing protein</fullName>
    </recommendedName>
</protein>
<dbReference type="EMBL" id="CP022423">
    <property type="protein sequence ID" value="ASM77776.1"/>
    <property type="molecule type" value="Genomic_DNA"/>
</dbReference>
<dbReference type="SUPFAM" id="SSF56935">
    <property type="entry name" value="Porins"/>
    <property type="match status" value="1"/>
</dbReference>
<keyword evidence="3" id="KW-0472">Membrane</keyword>
<evidence type="ECO:0000256" key="2">
    <source>
        <dbReference type="ARBA" id="ARBA00009810"/>
    </source>
</evidence>
<dbReference type="InterPro" id="IPR012910">
    <property type="entry name" value="Plug_dom"/>
</dbReference>
<dbReference type="InterPro" id="IPR037066">
    <property type="entry name" value="Plug_dom_sf"/>
</dbReference>
<comment type="similarity">
    <text evidence="2">Belongs to the TonB-dependent receptor family.</text>
</comment>
<accession>A0A221KFH8</accession>
<keyword evidence="8" id="KW-1185">Reference proteome</keyword>
<name>A0A221KFH8_VITFI</name>
<evidence type="ECO:0000256" key="4">
    <source>
        <dbReference type="ARBA" id="ARBA00023237"/>
    </source>
</evidence>
<dbReference type="Gene3D" id="2.170.130.10">
    <property type="entry name" value="TonB-dependent receptor, plug domain"/>
    <property type="match status" value="1"/>
</dbReference>
<dbReference type="AlphaFoldDB" id="A0A221KFH8"/>
<feature type="signal peptide" evidence="5">
    <location>
        <begin position="1"/>
        <end position="31"/>
    </location>
</feature>
<keyword evidence="5" id="KW-0732">Signal</keyword>
<proteinExistence type="inferred from homology"/>
<evidence type="ECO:0000313" key="7">
    <source>
        <dbReference type="EMBL" id="ASM77776.1"/>
    </source>
</evidence>
<evidence type="ECO:0000313" key="8">
    <source>
        <dbReference type="Proteomes" id="UP000199729"/>
    </source>
</evidence>
<evidence type="ECO:0000256" key="3">
    <source>
        <dbReference type="ARBA" id="ARBA00023136"/>
    </source>
</evidence>
<evidence type="ECO:0000259" key="6">
    <source>
        <dbReference type="Pfam" id="PF07715"/>
    </source>
</evidence>
<feature type="chain" id="PRO_5012262349" description="TonB-dependent receptor plug domain-containing protein" evidence="5">
    <location>
        <begin position="32"/>
        <end position="990"/>
    </location>
</feature>
<dbReference type="GO" id="GO:0009279">
    <property type="term" value="C:cell outer membrane"/>
    <property type="evidence" value="ECO:0007669"/>
    <property type="project" value="UniProtKB-SubCell"/>
</dbReference>
<dbReference type="Pfam" id="PF07715">
    <property type="entry name" value="Plug"/>
    <property type="match status" value="1"/>
</dbReference>
<comment type="subcellular location">
    <subcellularLocation>
        <location evidence="1">Cell outer membrane</location>
    </subcellularLocation>
</comment>
<gene>
    <name evidence="7" type="ORF">VITFI_CDS1998</name>
</gene>
<evidence type="ECO:0000256" key="1">
    <source>
        <dbReference type="ARBA" id="ARBA00004442"/>
    </source>
</evidence>
<dbReference type="Gene3D" id="2.40.170.20">
    <property type="entry name" value="TonB-dependent receptor, beta-barrel domain"/>
    <property type="match status" value="1"/>
</dbReference>
<sequence>MTEKKSQLLMMLQRAACASVAGLMWMGPVQAQSADGALSVRITTETWVEIFHTATHEKRRVQAVPGEGSIRFSGIRPGHYRVTTSTGRTELVEVLLGTEEVLVLDNDIFEVSIVGQRRGRLNVDMSNPMPSLVVRRQDTRALPIGASIEAVATRLATDTTTGDAHLGSGRLPAFGGASVGENGYYINGFDVTNIRNFLSYIEVPFEAIDQIQVKGGAFGAEYGRALGGVINVMTRSGHMSEWHGGASLAVEPRFLRARARDVHSRKSSSALDYTLYQSLDAQDSTTATAYFSGPIIEDRLSFFGLVQGNRAHVDDLEAATNSRSRSSTPSALLKLDWNLNPDHRLEWTGIRTRRQTQYTDYTNAHLYSGGFDGVGQRSRSDGGSSVSIFRHVGTWSPALKTFWMVGQSKDQVNRVTGARMREGCPTVYDTNDQPIGCWSKMGMGPTLRDAGVPDDTDQRRAWRFDAEYTAGNHVLRAGWDHERFRSVAAGQRYYGGTYYQYLTSEDGSVNDVPNVVKPGDPYVFQYVRTSTSGVYEVKNRAWYVEDTWAVVPERLTLYGGWRSESFDNQDARGRSFVKAHQLGAPRTGFVWNVDGEDQLRIYGAAGRYYIPVSSGTNIRLTRGETEWYSYHTYAGRDGVTQAPWGLSHAVGGETVIRDGRMPDPATVASTSLKPMAQDEFVLGFERALMPKWRMGVKGTYRTVRHGMDDFCAHYPMTRWAADNGYTQFDPATLSSCILINPGRDVTLKMDVDNNGQLQQVTIPAGYFGLASYRRTYQGLTFTLDRDFDDVWGLGFSYTWSRSVGTAEGYVQSSLNQGDAGSTQDFDSGSLTRGAHGYLPNDRRHQFKLHGRYAFNANYSMGWVGTLVSGRPISCMGYVPKSAFDHAEAQFAQPSSFYCLNDKGVPQLHRRGSMGRTPWSSQLDVKFGYTQKLTHGAFSVEAEIFNVFNQQSAIEVDEFGDASESVRNANYGTPTAFSTPRYVRLTARYDF</sequence>